<protein>
    <submittedName>
        <fullName evidence="2">Uncharacterized protein</fullName>
    </submittedName>
</protein>
<accession>A0AAD6GZV7</accession>
<name>A0AAD6GZV7_9EURO</name>
<dbReference type="AlphaFoldDB" id="A0AAD6GZV7"/>
<keyword evidence="3" id="KW-1185">Reference proteome</keyword>
<evidence type="ECO:0000313" key="3">
    <source>
        <dbReference type="Proteomes" id="UP001213799"/>
    </source>
</evidence>
<gene>
    <name evidence="2" type="ORF">N7537_007945</name>
</gene>
<feature type="compositionally biased region" description="Basic and acidic residues" evidence="1">
    <location>
        <begin position="197"/>
        <end position="206"/>
    </location>
</feature>
<reference evidence="2" key="2">
    <citation type="submission" date="2023-01" db="EMBL/GenBank/DDBJ databases">
        <authorList>
            <person name="Petersen C."/>
        </authorList>
    </citation>
    <scope>NUCLEOTIDE SEQUENCE</scope>
    <source>
        <strain evidence="2">IBT 12815</strain>
    </source>
</reference>
<sequence length="328" mass="35658">MSCLSPDATTTITSRPKLTLQTTALPRTFGTSTTGLSFSFAAAPASSPTIRNTFKNAYEVASPSSATSPTKSTRYNKPTSPFILHPNNNLFNHRSPYQLPIGVRSILRNSPLKPSTRRRSGSISAGGNGPNGAGSRRVFFPAKKQVSYRYPLEEEIRTERYTAQHLDLVTEEAVQAEADTDAQSPPETRPAPFQNIEGEKGEKENSDSSPSLSETSTSDDTSADEGVRGSSLSKTERKKRRTVQIERQVRAVALLDGFEADGSFTPQTPRQGRAKRRREWKWTLGPVDLGPVDKASNSGSENVSLLQAAQVNSGSESLRVSTDFAPDH</sequence>
<proteinExistence type="predicted"/>
<feature type="region of interest" description="Disordered" evidence="1">
    <location>
        <begin position="108"/>
        <end position="138"/>
    </location>
</feature>
<comment type="caution">
    <text evidence="2">The sequence shown here is derived from an EMBL/GenBank/DDBJ whole genome shotgun (WGS) entry which is preliminary data.</text>
</comment>
<dbReference type="Proteomes" id="UP001213799">
    <property type="component" value="Unassembled WGS sequence"/>
</dbReference>
<evidence type="ECO:0000256" key="1">
    <source>
        <dbReference type="SAM" id="MobiDB-lite"/>
    </source>
</evidence>
<reference evidence="2" key="1">
    <citation type="journal article" date="2023" name="IMA Fungus">
        <title>Comparative genomic study of the Penicillium genus elucidates a diverse pangenome and 15 lateral gene transfer events.</title>
        <authorList>
            <person name="Petersen C."/>
            <person name="Sorensen T."/>
            <person name="Nielsen M.R."/>
            <person name="Sondergaard T.E."/>
            <person name="Sorensen J.L."/>
            <person name="Fitzpatrick D.A."/>
            <person name="Frisvad J.C."/>
            <person name="Nielsen K.L."/>
        </authorList>
    </citation>
    <scope>NUCLEOTIDE SEQUENCE</scope>
    <source>
        <strain evidence="2">IBT 12815</strain>
    </source>
</reference>
<feature type="compositionally biased region" description="Low complexity" evidence="1">
    <location>
        <begin position="207"/>
        <end position="220"/>
    </location>
</feature>
<dbReference type="EMBL" id="JAQJAE010000004">
    <property type="protein sequence ID" value="KAJ5597861.1"/>
    <property type="molecule type" value="Genomic_DNA"/>
</dbReference>
<evidence type="ECO:0000313" key="2">
    <source>
        <dbReference type="EMBL" id="KAJ5597861.1"/>
    </source>
</evidence>
<organism evidence="2 3">
    <name type="scientific">Penicillium hordei</name>
    <dbReference type="NCBI Taxonomy" id="40994"/>
    <lineage>
        <taxon>Eukaryota</taxon>
        <taxon>Fungi</taxon>
        <taxon>Dikarya</taxon>
        <taxon>Ascomycota</taxon>
        <taxon>Pezizomycotina</taxon>
        <taxon>Eurotiomycetes</taxon>
        <taxon>Eurotiomycetidae</taxon>
        <taxon>Eurotiales</taxon>
        <taxon>Aspergillaceae</taxon>
        <taxon>Penicillium</taxon>
    </lineage>
</organism>
<dbReference type="RefSeq" id="XP_056751076.1">
    <property type="nucleotide sequence ID" value="XM_056899000.1"/>
</dbReference>
<dbReference type="GeneID" id="81589242"/>
<feature type="region of interest" description="Disordered" evidence="1">
    <location>
        <begin position="258"/>
        <end position="279"/>
    </location>
</feature>
<feature type="region of interest" description="Disordered" evidence="1">
    <location>
        <begin position="175"/>
        <end position="246"/>
    </location>
</feature>